<reference evidence="2 3" key="1">
    <citation type="submission" date="2020-09" db="EMBL/GenBank/DDBJ databases">
        <title>Sinomicrobium weinanense sp. nov., a halophilic bacteria isolated from saline-alkali soil.</title>
        <authorList>
            <person name="Wu P."/>
            <person name="Ren H."/>
            <person name="Mei Y."/>
            <person name="Liang Y."/>
            <person name="Chen Z."/>
        </authorList>
    </citation>
    <scope>NUCLEOTIDE SEQUENCE [LARGE SCALE GENOMIC DNA]</scope>
    <source>
        <strain evidence="2 3">FJxs</strain>
    </source>
</reference>
<dbReference type="Proteomes" id="UP000653730">
    <property type="component" value="Unassembled WGS sequence"/>
</dbReference>
<evidence type="ECO:0000313" key="2">
    <source>
        <dbReference type="EMBL" id="MBC9798695.1"/>
    </source>
</evidence>
<keyword evidence="3" id="KW-1185">Reference proteome</keyword>
<organism evidence="2 3">
    <name type="scientific">Sinomicrobium weinanense</name>
    <dbReference type="NCBI Taxonomy" id="2842200"/>
    <lineage>
        <taxon>Bacteria</taxon>
        <taxon>Pseudomonadati</taxon>
        <taxon>Bacteroidota</taxon>
        <taxon>Flavobacteriia</taxon>
        <taxon>Flavobacteriales</taxon>
        <taxon>Flavobacteriaceae</taxon>
        <taxon>Sinomicrobium</taxon>
    </lineage>
</organism>
<evidence type="ECO:0000259" key="1">
    <source>
        <dbReference type="Pfam" id="PF19081"/>
    </source>
</evidence>
<evidence type="ECO:0000313" key="3">
    <source>
        <dbReference type="Proteomes" id="UP000653730"/>
    </source>
</evidence>
<accession>A0A926JWC4</accession>
<feature type="domain" description="Ig-like" evidence="1">
    <location>
        <begin position="234"/>
        <end position="309"/>
    </location>
</feature>
<dbReference type="EMBL" id="JACVDC010000169">
    <property type="protein sequence ID" value="MBC9798695.1"/>
    <property type="molecule type" value="Genomic_DNA"/>
</dbReference>
<feature type="non-terminal residue" evidence="2">
    <location>
        <position position="449"/>
    </location>
</feature>
<dbReference type="InterPro" id="IPR044023">
    <property type="entry name" value="Ig_7"/>
</dbReference>
<gene>
    <name evidence="2" type="ORF">IBL28_22210</name>
</gene>
<sequence length="449" mass="47944">IRTFDNNDENSVLTLDPELIQLSLFPGTTDVYELIYPVNVPFNRIEVSLDAGLASAFEGLYVYELDRAQDVPGGEFPDTGLWATLQDFDIDGLCILCTLENPEFAVDTDLTNYAQFNIPAGVGSSITQNLTGFPFRGTADDFIQVVLSPESGIIDASLLGAITIQAMDGDELVGEPIEASSLLNISLLPGDGNRYALNFSPEVAFDGVQVKMGSTVDLLNNLRLYGARIKLPDPDIVSGNITMPGTSTTVELSPNGGTTLEWFADVEGGDPIEAGNSFTTPTLDGSITYYVEISRDGFVDPQRFPVTVNATNDTWALAQNWEIFGGCLVCSVTDPENAADGDPTTYAQLNQTLGALGGIQMDLFDFPLQGLQGDKIQLVIGSGSGVLDASILGDLTLESFNGDVSNDDLADDASLINLELLPGSTDQFVLTFTPGGDFDRVQLRSQAAI</sequence>
<dbReference type="Pfam" id="PF19081">
    <property type="entry name" value="Ig_7"/>
    <property type="match status" value="1"/>
</dbReference>
<feature type="non-terminal residue" evidence="2">
    <location>
        <position position="1"/>
    </location>
</feature>
<dbReference type="AlphaFoldDB" id="A0A926JWC4"/>
<protein>
    <recommendedName>
        <fullName evidence="1">Ig-like domain-containing protein</fullName>
    </recommendedName>
</protein>
<comment type="caution">
    <text evidence="2">The sequence shown here is derived from an EMBL/GenBank/DDBJ whole genome shotgun (WGS) entry which is preliminary data.</text>
</comment>
<proteinExistence type="predicted"/>
<dbReference type="RefSeq" id="WP_425596690.1">
    <property type="nucleotide sequence ID" value="NZ_JACVDC010000169.1"/>
</dbReference>
<name>A0A926JWC4_9FLAO</name>